<evidence type="ECO:0000256" key="8">
    <source>
        <dbReference type="ARBA" id="ARBA00022833"/>
    </source>
</evidence>
<evidence type="ECO:0000256" key="4">
    <source>
        <dbReference type="ARBA" id="ARBA00022723"/>
    </source>
</evidence>
<keyword evidence="7" id="KW-0833">Ubl conjugation pathway</keyword>
<keyword evidence="12" id="KW-1185">Reference proteome</keyword>
<dbReference type="InterPro" id="IPR031127">
    <property type="entry name" value="E3_UB_ligase_RBR"/>
</dbReference>
<evidence type="ECO:0000313" key="11">
    <source>
        <dbReference type="EMBL" id="KAK6992386.1"/>
    </source>
</evidence>
<evidence type="ECO:0000256" key="6">
    <source>
        <dbReference type="ARBA" id="ARBA00022771"/>
    </source>
</evidence>
<keyword evidence="8" id="KW-0862">Zinc</keyword>
<dbReference type="InterPro" id="IPR044066">
    <property type="entry name" value="TRIAD_supradom"/>
</dbReference>
<dbReference type="SUPFAM" id="SSF57850">
    <property type="entry name" value="RING/U-box"/>
    <property type="match status" value="1"/>
</dbReference>
<keyword evidence="3 11" id="KW-0808">Transferase</keyword>
<feature type="domain" description="RING-type" evidence="10">
    <location>
        <begin position="1"/>
        <end position="296"/>
    </location>
</feature>
<keyword evidence="5" id="KW-0677">Repeat</keyword>
<comment type="catalytic activity">
    <reaction evidence="1">
        <text>[E2 ubiquitin-conjugating enzyme]-S-ubiquitinyl-L-cysteine + [acceptor protein]-L-lysine = [E2 ubiquitin-conjugating enzyme]-L-cysteine + [acceptor protein]-N(6)-ubiquitinyl-L-lysine.</text>
        <dbReference type="EC" id="2.3.2.31"/>
    </reaction>
</comment>
<evidence type="ECO:0000256" key="2">
    <source>
        <dbReference type="ARBA" id="ARBA00012251"/>
    </source>
</evidence>
<dbReference type="Gene3D" id="1.20.120.1750">
    <property type="match status" value="1"/>
</dbReference>
<dbReference type="GO" id="GO:0016567">
    <property type="term" value="P:protein ubiquitination"/>
    <property type="evidence" value="ECO:0007669"/>
    <property type="project" value="InterPro"/>
</dbReference>
<dbReference type="CDD" id="cd22584">
    <property type="entry name" value="Rcat_RBR_unk"/>
    <property type="match status" value="1"/>
</dbReference>
<protein>
    <recommendedName>
        <fullName evidence="2">RBR-type E3 ubiquitin transferase</fullName>
        <ecNumber evidence="2">2.3.2.31</ecNumber>
    </recommendedName>
</protein>
<keyword evidence="6" id="KW-0863">Zinc-finger</keyword>
<evidence type="ECO:0000256" key="9">
    <source>
        <dbReference type="SAM" id="MobiDB-lite"/>
    </source>
</evidence>
<dbReference type="InterPro" id="IPR002867">
    <property type="entry name" value="IBR_dom"/>
</dbReference>
<dbReference type="AlphaFoldDB" id="A0AAV9ZUA1"/>
<dbReference type="CDD" id="cd20335">
    <property type="entry name" value="BRcat_RBR"/>
    <property type="match status" value="1"/>
</dbReference>
<evidence type="ECO:0000256" key="7">
    <source>
        <dbReference type="ARBA" id="ARBA00022786"/>
    </source>
</evidence>
<evidence type="ECO:0000259" key="10">
    <source>
        <dbReference type="PROSITE" id="PS51873"/>
    </source>
</evidence>
<dbReference type="EMBL" id="JAWWNJ010000111">
    <property type="protein sequence ID" value="KAK6992386.1"/>
    <property type="molecule type" value="Genomic_DNA"/>
</dbReference>
<gene>
    <name evidence="11" type="ORF">R3P38DRAFT_3086978</name>
</gene>
<dbReference type="Pfam" id="PF01485">
    <property type="entry name" value="IBR"/>
    <property type="match status" value="2"/>
</dbReference>
<dbReference type="SMART" id="SM00647">
    <property type="entry name" value="IBR"/>
    <property type="match status" value="2"/>
</dbReference>
<evidence type="ECO:0000256" key="5">
    <source>
        <dbReference type="ARBA" id="ARBA00022737"/>
    </source>
</evidence>
<keyword evidence="4" id="KW-0479">Metal-binding</keyword>
<dbReference type="Proteomes" id="UP001362999">
    <property type="component" value="Unassembled WGS sequence"/>
</dbReference>
<comment type="caution">
    <text evidence="11">The sequence shown here is derived from an EMBL/GenBank/DDBJ whole genome shotgun (WGS) entry which is preliminary data.</text>
</comment>
<dbReference type="EC" id="2.3.2.31" evidence="2"/>
<organism evidence="11 12">
    <name type="scientific">Favolaschia claudopus</name>
    <dbReference type="NCBI Taxonomy" id="2862362"/>
    <lineage>
        <taxon>Eukaryota</taxon>
        <taxon>Fungi</taxon>
        <taxon>Dikarya</taxon>
        <taxon>Basidiomycota</taxon>
        <taxon>Agaricomycotina</taxon>
        <taxon>Agaricomycetes</taxon>
        <taxon>Agaricomycetidae</taxon>
        <taxon>Agaricales</taxon>
        <taxon>Marasmiineae</taxon>
        <taxon>Mycenaceae</taxon>
        <taxon>Favolaschia</taxon>
    </lineage>
</organism>
<sequence>MSALLDIDAASAALISQLALEDIAEIGDSSKGKGRAGAPLSDGDCAFSAYEEEMQDMLRFFQDLELARSIDNALELDQPALSVLSVVEDGARDDHAYAAALEGGQPLPAQSEVQRLMEDPDFVRLSAEEQEDSVIASADSEGEETEIEAGPSANLPMDGNRGVYAYLEVRLRISFTKKAQEYTTVFKNRLYCPRPTCSIFLGSIENHLENPACPRCATEVCIRCKQIAHPGDACGENVAVEQVKALAREQHWQTCPGCGQIIDLQQGCFHMTCRCRTEFCYVCAARWRNCTCPQWDEARLILTAEQRVQNEMGPQARALAPAIYQHRVEHRVERLRYEHDCALGHRWYRRNGRARCEECRYTLPDYLLVCRSCSIAACVRYKFI</sequence>
<evidence type="ECO:0000256" key="1">
    <source>
        <dbReference type="ARBA" id="ARBA00001798"/>
    </source>
</evidence>
<reference evidence="11 12" key="1">
    <citation type="journal article" date="2024" name="J Genomics">
        <title>Draft genome sequencing and assembly of Favolaschia claudopus CIRM-BRFM 2984 isolated from oak limbs.</title>
        <authorList>
            <person name="Navarro D."/>
            <person name="Drula E."/>
            <person name="Chaduli D."/>
            <person name="Cazenave R."/>
            <person name="Ahrendt S."/>
            <person name="Wang J."/>
            <person name="Lipzen A."/>
            <person name="Daum C."/>
            <person name="Barry K."/>
            <person name="Grigoriev I.V."/>
            <person name="Favel A."/>
            <person name="Rosso M.N."/>
            <person name="Martin F."/>
        </authorList>
    </citation>
    <scope>NUCLEOTIDE SEQUENCE [LARGE SCALE GENOMIC DNA]</scope>
    <source>
        <strain evidence="11 12">CIRM-BRFM 2984</strain>
    </source>
</reference>
<dbReference type="PROSITE" id="PS51873">
    <property type="entry name" value="TRIAD"/>
    <property type="match status" value="1"/>
</dbReference>
<proteinExistence type="predicted"/>
<accession>A0AAV9ZUA1</accession>
<name>A0AAV9ZUA1_9AGAR</name>
<evidence type="ECO:0000256" key="3">
    <source>
        <dbReference type="ARBA" id="ARBA00022679"/>
    </source>
</evidence>
<dbReference type="PANTHER" id="PTHR11685">
    <property type="entry name" value="RBR FAMILY RING FINGER AND IBR DOMAIN-CONTAINING"/>
    <property type="match status" value="1"/>
</dbReference>
<dbReference type="GO" id="GO:0061630">
    <property type="term" value="F:ubiquitin protein ligase activity"/>
    <property type="evidence" value="ECO:0007669"/>
    <property type="project" value="UniProtKB-EC"/>
</dbReference>
<evidence type="ECO:0000313" key="12">
    <source>
        <dbReference type="Proteomes" id="UP001362999"/>
    </source>
</evidence>
<dbReference type="GO" id="GO:0008270">
    <property type="term" value="F:zinc ion binding"/>
    <property type="evidence" value="ECO:0007669"/>
    <property type="project" value="UniProtKB-KW"/>
</dbReference>
<feature type="region of interest" description="Disordered" evidence="9">
    <location>
        <begin position="134"/>
        <end position="154"/>
    </location>
</feature>